<accession>A0A915YFR4</accession>
<protein>
    <submittedName>
        <fullName evidence="1">Uncharacterized protein</fullName>
    </submittedName>
</protein>
<evidence type="ECO:0000313" key="1">
    <source>
        <dbReference type="EMBL" id="BDS12314.1"/>
    </source>
</evidence>
<evidence type="ECO:0000313" key="2">
    <source>
        <dbReference type="Proteomes" id="UP001060919"/>
    </source>
</evidence>
<keyword evidence="2" id="KW-1185">Reference proteome</keyword>
<reference evidence="1" key="1">
    <citation type="submission" date="2022-09" db="EMBL/GenBank/DDBJ databases">
        <title>Aureispira anguillicida sp. nov., isolated from Leptocephalus of Japanese eel Anguilla japonica.</title>
        <authorList>
            <person name="Yuasa K."/>
            <person name="Mekata T."/>
            <person name="Ikunari K."/>
        </authorList>
    </citation>
    <scope>NUCLEOTIDE SEQUENCE</scope>
    <source>
        <strain evidence="1">EL160426</strain>
    </source>
</reference>
<gene>
    <name evidence="1" type="ORF">AsAng_0030350</name>
</gene>
<sequence length="103" mass="11533">MAEPIIIKSIQEASRQNPESSTTLEGNFNINISWLSLESGSFVAKNSNLQNIINKNGIVTHVNNNSNNTTSSTEEVKFLRKEVKYLKQAVKDKDEIIALLKKN</sequence>
<dbReference type="AlphaFoldDB" id="A0A915YFR4"/>
<dbReference type="EMBL" id="AP026867">
    <property type="protein sequence ID" value="BDS12314.1"/>
    <property type="molecule type" value="Genomic_DNA"/>
</dbReference>
<proteinExistence type="predicted"/>
<dbReference type="Proteomes" id="UP001060919">
    <property type="component" value="Chromosome"/>
</dbReference>
<organism evidence="1 2">
    <name type="scientific">Aureispira anguillae</name>
    <dbReference type="NCBI Taxonomy" id="2864201"/>
    <lineage>
        <taxon>Bacteria</taxon>
        <taxon>Pseudomonadati</taxon>
        <taxon>Bacteroidota</taxon>
        <taxon>Saprospiria</taxon>
        <taxon>Saprospirales</taxon>
        <taxon>Saprospiraceae</taxon>
        <taxon>Aureispira</taxon>
    </lineage>
</organism>
<dbReference type="RefSeq" id="WP_264793407.1">
    <property type="nucleotide sequence ID" value="NZ_AP026867.1"/>
</dbReference>
<name>A0A915YFR4_9BACT</name>
<dbReference type="KEGG" id="aup:AsAng_0030350"/>